<proteinExistence type="predicted"/>
<name>A0ACB8CE91_DERSI</name>
<dbReference type="Proteomes" id="UP000821865">
    <property type="component" value="Chromosome 7"/>
</dbReference>
<keyword evidence="2" id="KW-1185">Reference proteome</keyword>
<reference evidence="1" key="1">
    <citation type="submission" date="2020-05" db="EMBL/GenBank/DDBJ databases">
        <title>Large-scale comparative analyses of tick genomes elucidate their genetic diversity and vector capacities.</title>
        <authorList>
            <person name="Jia N."/>
            <person name="Wang J."/>
            <person name="Shi W."/>
            <person name="Du L."/>
            <person name="Sun Y."/>
            <person name="Zhan W."/>
            <person name="Jiang J."/>
            <person name="Wang Q."/>
            <person name="Zhang B."/>
            <person name="Ji P."/>
            <person name="Sakyi L.B."/>
            <person name="Cui X."/>
            <person name="Yuan T."/>
            <person name="Jiang B."/>
            <person name="Yang W."/>
            <person name="Lam T.T.-Y."/>
            <person name="Chang Q."/>
            <person name="Ding S."/>
            <person name="Wang X."/>
            <person name="Zhu J."/>
            <person name="Ruan X."/>
            <person name="Zhao L."/>
            <person name="Wei J."/>
            <person name="Que T."/>
            <person name="Du C."/>
            <person name="Cheng J."/>
            <person name="Dai P."/>
            <person name="Han X."/>
            <person name="Huang E."/>
            <person name="Gao Y."/>
            <person name="Liu J."/>
            <person name="Shao H."/>
            <person name="Ye R."/>
            <person name="Li L."/>
            <person name="Wei W."/>
            <person name="Wang X."/>
            <person name="Wang C."/>
            <person name="Yang T."/>
            <person name="Huo Q."/>
            <person name="Li W."/>
            <person name="Guo W."/>
            <person name="Chen H."/>
            <person name="Zhou L."/>
            <person name="Ni X."/>
            <person name="Tian J."/>
            <person name="Zhou Y."/>
            <person name="Sheng Y."/>
            <person name="Liu T."/>
            <person name="Pan Y."/>
            <person name="Xia L."/>
            <person name="Li J."/>
            <person name="Zhao F."/>
            <person name="Cao W."/>
        </authorList>
    </citation>
    <scope>NUCLEOTIDE SEQUENCE</scope>
    <source>
        <strain evidence="1">Dsil-2018</strain>
    </source>
</reference>
<sequence length="175" mass="20208">MRCVLYKKKIEVCDTCLRTGHWKDACLTPNVKCHKCGLQDPLDGHKCKAKSAVCGGSHETHSNDCRRRFATPPIVRQRRQQSRQRRWSRSPGQSRSPSRTRASRSRERWENTTVDHPPPQQWRPESRSRSKSGTSRPISRARMPAHHTNQVSWASVVTHGREGENAHMRVLEQKN</sequence>
<accession>A0ACB8CE91</accession>
<comment type="caution">
    <text evidence="1">The sequence shown here is derived from an EMBL/GenBank/DDBJ whole genome shotgun (WGS) entry which is preliminary data.</text>
</comment>
<gene>
    <name evidence="1" type="ORF">HPB49_009704</name>
</gene>
<organism evidence="1 2">
    <name type="scientific">Dermacentor silvarum</name>
    <name type="common">Tick</name>
    <dbReference type="NCBI Taxonomy" id="543639"/>
    <lineage>
        <taxon>Eukaryota</taxon>
        <taxon>Metazoa</taxon>
        <taxon>Ecdysozoa</taxon>
        <taxon>Arthropoda</taxon>
        <taxon>Chelicerata</taxon>
        <taxon>Arachnida</taxon>
        <taxon>Acari</taxon>
        <taxon>Parasitiformes</taxon>
        <taxon>Ixodida</taxon>
        <taxon>Ixodoidea</taxon>
        <taxon>Ixodidae</taxon>
        <taxon>Rhipicephalinae</taxon>
        <taxon>Dermacentor</taxon>
    </lineage>
</organism>
<dbReference type="EMBL" id="CM023476">
    <property type="protein sequence ID" value="KAH7941063.1"/>
    <property type="molecule type" value="Genomic_DNA"/>
</dbReference>
<protein>
    <submittedName>
        <fullName evidence="1">Uncharacterized protein</fullName>
    </submittedName>
</protein>
<evidence type="ECO:0000313" key="2">
    <source>
        <dbReference type="Proteomes" id="UP000821865"/>
    </source>
</evidence>
<evidence type="ECO:0000313" key="1">
    <source>
        <dbReference type="EMBL" id="KAH7941063.1"/>
    </source>
</evidence>